<reference evidence="1 2" key="1">
    <citation type="submission" date="2018-08" db="EMBL/GenBank/DDBJ databases">
        <title>Genome and evolution of the arbuscular mycorrhizal fungus Diversispora epigaea (formerly Glomus versiforme) and its bacterial endosymbionts.</title>
        <authorList>
            <person name="Sun X."/>
            <person name="Fei Z."/>
            <person name="Harrison M."/>
        </authorList>
    </citation>
    <scope>NUCLEOTIDE SEQUENCE [LARGE SCALE GENOMIC DNA]</scope>
    <source>
        <strain evidence="1 2">IT104</strain>
    </source>
</reference>
<name>A0A397JE83_9GLOM</name>
<proteinExistence type="predicted"/>
<organism evidence="1 2">
    <name type="scientific">Diversispora epigaea</name>
    <dbReference type="NCBI Taxonomy" id="1348612"/>
    <lineage>
        <taxon>Eukaryota</taxon>
        <taxon>Fungi</taxon>
        <taxon>Fungi incertae sedis</taxon>
        <taxon>Mucoromycota</taxon>
        <taxon>Glomeromycotina</taxon>
        <taxon>Glomeromycetes</taxon>
        <taxon>Diversisporales</taxon>
        <taxon>Diversisporaceae</taxon>
        <taxon>Diversispora</taxon>
    </lineage>
</organism>
<accession>A0A397JE83</accession>
<evidence type="ECO:0000313" key="2">
    <source>
        <dbReference type="Proteomes" id="UP000266861"/>
    </source>
</evidence>
<sequence>MEFLISGGAIKARRRHCSGRFVKFLSVGKTTSTSLTHVPSDYIQNRIAIHEEVLFRWQFTWGQKITGFYSITKDLDAHKYMVVVDIILHDFHPRNILS</sequence>
<gene>
    <name evidence="1" type="ORF">Glove_59g13</name>
</gene>
<protein>
    <submittedName>
        <fullName evidence="1">Uncharacterized protein</fullName>
    </submittedName>
</protein>
<keyword evidence="2" id="KW-1185">Reference proteome</keyword>
<dbReference type="AlphaFoldDB" id="A0A397JE83"/>
<comment type="caution">
    <text evidence="1">The sequence shown here is derived from an EMBL/GenBank/DDBJ whole genome shotgun (WGS) entry which is preliminary data.</text>
</comment>
<dbReference type="EMBL" id="PQFF01000056">
    <property type="protein sequence ID" value="RHZ85877.1"/>
    <property type="molecule type" value="Genomic_DNA"/>
</dbReference>
<evidence type="ECO:0000313" key="1">
    <source>
        <dbReference type="EMBL" id="RHZ85877.1"/>
    </source>
</evidence>
<dbReference type="Proteomes" id="UP000266861">
    <property type="component" value="Unassembled WGS sequence"/>
</dbReference>